<reference evidence="2" key="2">
    <citation type="submission" date="2023-06" db="EMBL/GenBank/DDBJ databases">
        <authorList>
            <consortium name="Lawrence Berkeley National Laboratory"/>
            <person name="Haridas S."/>
            <person name="Hensen N."/>
            <person name="Bonometti L."/>
            <person name="Westerberg I."/>
            <person name="Brannstrom I.O."/>
            <person name="Guillou S."/>
            <person name="Cros-Aarteil S."/>
            <person name="Calhoun S."/>
            <person name="Kuo A."/>
            <person name="Mondo S."/>
            <person name="Pangilinan J."/>
            <person name="Riley R."/>
            <person name="Labutti K."/>
            <person name="Andreopoulos B."/>
            <person name="Lipzen A."/>
            <person name="Chen C."/>
            <person name="Yanf M."/>
            <person name="Daum C."/>
            <person name="Ng V."/>
            <person name="Clum A."/>
            <person name="Steindorff A."/>
            <person name="Ohm R."/>
            <person name="Martin F."/>
            <person name="Silar P."/>
            <person name="Natvig D."/>
            <person name="Lalanne C."/>
            <person name="Gautier V."/>
            <person name="Ament-Velasquez S.L."/>
            <person name="Kruys A."/>
            <person name="Hutchinson M.I."/>
            <person name="Powell A.J."/>
            <person name="Barry K."/>
            <person name="Miller A.N."/>
            <person name="Grigoriev I.V."/>
            <person name="Debuchy R."/>
            <person name="Gladieux P."/>
            <person name="Thoren M.H."/>
            <person name="Johannesson H."/>
        </authorList>
    </citation>
    <scope>NUCLEOTIDE SEQUENCE</scope>
    <source>
        <strain evidence="2">CBS 958.72</strain>
    </source>
</reference>
<dbReference type="Proteomes" id="UP001287356">
    <property type="component" value="Unassembled WGS sequence"/>
</dbReference>
<comment type="caution">
    <text evidence="2">The sequence shown here is derived from an EMBL/GenBank/DDBJ whole genome shotgun (WGS) entry which is preliminary data.</text>
</comment>
<evidence type="ECO:0000313" key="2">
    <source>
        <dbReference type="EMBL" id="KAK3364959.1"/>
    </source>
</evidence>
<feature type="region of interest" description="Disordered" evidence="1">
    <location>
        <begin position="29"/>
        <end position="68"/>
    </location>
</feature>
<evidence type="ECO:0000313" key="3">
    <source>
        <dbReference type="Proteomes" id="UP001287356"/>
    </source>
</evidence>
<gene>
    <name evidence="2" type="ORF">B0T24DRAFT_712367</name>
</gene>
<protein>
    <submittedName>
        <fullName evidence="2">Uncharacterized protein</fullName>
    </submittedName>
</protein>
<dbReference type="AlphaFoldDB" id="A0AAE0JV80"/>
<accession>A0AAE0JV80</accession>
<evidence type="ECO:0000256" key="1">
    <source>
        <dbReference type="SAM" id="MobiDB-lite"/>
    </source>
</evidence>
<name>A0AAE0JV80_9PEZI</name>
<reference evidence="2" key="1">
    <citation type="journal article" date="2023" name="Mol. Phylogenet. Evol.">
        <title>Genome-scale phylogeny and comparative genomics of the fungal order Sordariales.</title>
        <authorList>
            <person name="Hensen N."/>
            <person name="Bonometti L."/>
            <person name="Westerberg I."/>
            <person name="Brannstrom I.O."/>
            <person name="Guillou S."/>
            <person name="Cros-Aarteil S."/>
            <person name="Calhoun S."/>
            <person name="Haridas S."/>
            <person name="Kuo A."/>
            <person name="Mondo S."/>
            <person name="Pangilinan J."/>
            <person name="Riley R."/>
            <person name="LaButti K."/>
            <person name="Andreopoulos B."/>
            <person name="Lipzen A."/>
            <person name="Chen C."/>
            <person name="Yan M."/>
            <person name="Daum C."/>
            <person name="Ng V."/>
            <person name="Clum A."/>
            <person name="Steindorff A."/>
            <person name="Ohm R.A."/>
            <person name="Martin F."/>
            <person name="Silar P."/>
            <person name="Natvig D.O."/>
            <person name="Lalanne C."/>
            <person name="Gautier V."/>
            <person name="Ament-Velasquez S.L."/>
            <person name="Kruys A."/>
            <person name="Hutchinson M.I."/>
            <person name="Powell A.J."/>
            <person name="Barry K."/>
            <person name="Miller A.N."/>
            <person name="Grigoriev I.V."/>
            <person name="Debuchy R."/>
            <person name="Gladieux P."/>
            <person name="Hiltunen Thoren M."/>
            <person name="Johannesson H."/>
        </authorList>
    </citation>
    <scope>NUCLEOTIDE SEQUENCE</scope>
    <source>
        <strain evidence="2">CBS 958.72</strain>
    </source>
</reference>
<keyword evidence="3" id="KW-1185">Reference proteome</keyword>
<sequence length="178" mass="19859">MTPGVSVEWFDRESGSTTVERSCRRNVISELRRGAGRPRRPQEDADGADEPRAPGVLRRAEPVQQRRHRTDAFAVGGSRPSTPGHGQLSFEVDIDPVGRLSEVQPWLRRYTASIISMIPSRLPRRTIAAFIHKVPTRYMNLVADMLNLIIQTEAPPGNGPSDTPPWRPFIVLLGFSVL</sequence>
<dbReference type="EMBL" id="JAULSN010000009">
    <property type="protein sequence ID" value="KAK3364959.1"/>
    <property type="molecule type" value="Genomic_DNA"/>
</dbReference>
<proteinExistence type="predicted"/>
<organism evidence="2 3">
    <name type="scientific">Lasiosphaeria ovina</name>
    <dbReference type="NCBI Taxonomy" id="92902"/>
    <lineage>
        <taxon>Eukaryota</taxon>
        <taxon>Fungi</taxon>
        <taxon>Dikarya</taxon>
        <taxon>Ascomycota</taxon>
        <taxon>Pezizomycotina</taxon>
        <taxon>Sordariomycetes</taxon>
        <taxon>Sordariomycetidae</taxon>
        <taxon>Sordariales</taxon>
        <taxon>Lasiosphaeriaceae</taxon>
        <taxon>Lasiosphaeria</taxon>
    </lineage>
</organism>